<dbReference type="InterPro" id="IPR051212">
    <property type="entry name" value="Type-I_RE_S_subunit"/>
</dbReference>
<feature type="domain" description="Type I restriction modification DNA specificity" evidence="5">
    <location>
        <begin position="121"/>
        <end position="304"/>
    </location>
</feature>
<organism evidence="6 7">
    <name type="scientific">Shewanella pneumatophori</name>
    <dbReference type="NCBI Taxonomy" id="314092"/>
    <lineage>
        <taxon>Bacteria</taxon>
        <taxon>Pseudomonadati</taxon>
        <taxon>Pseudomonadota</taxon>
        <taxon>Gammaproteobacteria</taxon>
        <taxon>Alteromonadales</taxon>
        <taxon>Shewanellaceae</taxon>
        <taxon>Shewanella</taxon>
    </lineage>
</organism>
<keyword evidence="2" id="KW-0680">Restriction system</keyword>
<dbReference type="Gene3D" id="3.90.220.20">
    <property type="entry name" value="DNA methylase specificity domains"/>
    <property type="match status" value="2"/>
</dbReference>
<evidence type="ECO:0000313" key="6">
    <source>
        <dbReference type="EMBL" id="MCL1140875.1"/>
    </source>
</evidence>
<evidence type="ECO:0000256" key="2">
    <source>
        <dbReference type="ARBA" id="ARBA00022747"/>
    </source>
</evidence>
<feature type="region of interest" description="Disordered" evidence="4">
    <location>
        <begin position="1"/>
        <end position="20"/>
    </location>
</feature>
<feature type="domain" description="Type I restriction modification DNA specificity" evidence="5">
    <location>
        <begin position="442"/>
        <end position="609"/>
    </location>
</feature>
<dbReference type="PANTHER" id="PTHR43140:SF1">
    <property type="entry name" value="TYPE I RESTRICTION ENZYME ECOKI SPECIFICITY SUBUNIT"/>
    <property type="match status" value="1"/>
</dbReference>
<proteinExistence type="inferred from homology"/>
<dbReference type="InterPro" id="IPR000055">
    <property type="entry name" value="Restrct_endonuc_typeI_TRD"/>
</dbReference>
<comment type="caution">
    <text evidence="6">The sequence shown here is derived from an EMBL/GenBank/DDBJ whole genome shotgun (WGS) entry which is preliminary data.</text>
</comment>
<sequence>MAEHAFNKAAELNPERSSELSAEQLITENLDIWTSAIEQKSASGRGSSKKFSLHGIKKLRELILELAVRGKLVPQDESDEPASVLLERIAAEKAQLVKDKKIKKPKALPEISEDEKPFELPKGWGFQHLGDLGVVGSSSRVQKKDWQDSGVPFYRAREIIKLSVNGTVDNDLHISNELFLELSKSGTAPEPEDIMITGVGTIGVPYVVTPNDKFYFKDASVLIFKNIAKLYPLYLDIFMKSPLWNRDIHKDSMGTTVHTLTIVRANSVIVPVPPCEEQQRIVAKVDELMSLCDALEAQTEASITAHQTLVETLLGALLLPSADANSPEQVDSPEPSFDNSPERHFRESWQRVAEHFDTLFTTSASIDTLKQTILQLAVMGKLVPQDTNDEPAAKLLERIAAEKAQLIADKKIKKQKPLPAITDEEKPFELPQGWEWCKFGLLSEFLNGDRGKNYPNKSEYVEAGIPWINTGHIEPNGTLTTQNMNYITKEKFDSLRSGKVLPNDLVYCLRGATFGKTAFVKPYSEGAIASSLMIIRAYDTRLNDFIYRYLTSAFGRSQIFRFDNGSAQPNLSANSVGLYAFPCPPLKEQKRIVAKVDELMALCDQLKARLADAQTTQLHLTDAIVEQAV</sequence>
<keyword evidence="6" id="KW-0255">Endonuclease</keyword>
<reference evidence="6" key="1">
    <citation type="submission" date="2022-01" db="EMBL/GenBank/DDBJ databases">
        <title>Whole genome-based taxonomy of the Shewanellaceae.</title>
        <authorList>
            <person name="Martin-Rodriguez A.J."/>
        </authorList>
    </citation>
    <scope>NUCLEOTIDE SEQUENCE</scope>
    <source>
        <strain evidence="6">KCTC 23973</strain>
    </source>
</reference>
<dbReference type="GO" id="GO:0016787">
    <property type="term" value="F:hydrolase activity"/>
    <property type="evidence" value="ECO:0007669"/>
    <property type="project" value="UniProtKB-KW"/>
</dbReference>
<evidence type="ECO:0000259" key="5">
    <source>
        <dbReference type="Pfam" id="PF01420"/>
    </source>
</evidence>
<evidence type="ECO:0000256" key="4">
    <source>
        <dbReference type="SAM" id="MobiDB-lite"/>
    </source>
</evidence>
<comment type="similarity">
    <text evidence="1">Belongs to the type-I restriction system S methylase family.</text>
</comment>
<dbReference type="Pfam" id="PF01420">
    <property type="entry name" value="Methylase_S"/>
    <property type="match status" value="2"/>
</dbReference>
<dbReference type="EC" id="3.1.21.-" evidence="6"/>
<gene>
    <name evidence="6" type="ORF">L2740_20250</name>
</gene>
<dbReference type="PANTHER" id="PTHR43140">
    <property type="entry name" value="TYPE-1 RESTRICTION ENZYME ECOKI SPECIFICITY PROTEIN"/>
    <property type="match status" value="1"/>
</dbReference>
<dbReference type="AlphaFoldDB" id="A0A9X1ZJZ5"/>
<dbReference type="RefSeq" id="WP_248951838.1">
    <property type="nucleotide sequence ID" value="NZ_JAKILB010000020.1"/>
</dbReference>
<name>A0A9X1ZJZ5_9GAMM</name>
<dbReference type="GO" id="GO:0004519">
    <property type="term" value="F:endonuclease activity"/>
    <property type="evidence" value="ECO:0007669"/>
    <property type="project" value="UniProtKB-KW"/>
</dbReference>
<dbReference type="Proteomes" id="UP001139293">
    <property type="component" value="Unassembled WGS sequence"/>
</dbReference>
<protein>
    <submittedName>
        <fullName evidence="6">Restriction endonuclease subunit S</fullName>
        <ecNumber evidence="6">3.1.21.-</ecNumber>
    </submittedName>
</protein>
<evidence type="ECO:0000313" key="7">
    <source>
        <dbReference type="Proteomes" id="UP001139293"/>
    </source>
</evidence>
<dbReference type="GO" id="GO:0003677">
    <property type="term" value="F:DNA binding"/>
    <property type="evidence" value="ECO:0007669"/>
    <property type="project" value="UniProtKB-KW"/>
</dbReference>
<keyword evidence="6" id="KW-0378">Hydrolase</keyword>
<dbReference type="InterPro" id="IPR044946">
    <property type="entry name" value="Restrct_endonuc_typeI_TRD_sf"/>
</dbReference>
<dbReference type="GO" id="GO:0009307">
    <property type="term" value="P:DNA restriction-modification system"/>
    <property type="evidence" value="ECO:0007669"/>
    <property type="project" value="UniProtKB-KW"/>
</dbReference>
<evidence type="ECO:0000256" key="1">
    <source>
        <dbReference type="ARBA" id="ARBA00010923"/>
    </source>
</evidence>
<dbReference type="SUPFAM" id="SSF116734">
    <property type="entry name" value="DNA methylase specificity domain"/>
    <property type="match status" value="2"/>
</dbReference>
<keyword evidence="6" id="KW-0540">Nuclease</keyword>
<dbReference type="EMBL" id="JAKILB010000020">
    <property type="protein sequence ID" value="MCL1140875.1"/>
    <property type="molecule type" value="Genomic_DNA"/>
</dbReference>
<keyword evidence="7" id="KW-1185">Reference proteome</keyword>
<accession>A0A9X1ZJZ5</accession>
<keyword evidence="3" id="KW-0238">DNA-binding</keyword>
<dbReference type="CDD" id="cd17264">
    <property type="entry name" value="RMtype1_S_Eco3763I-TRD2-CR2_like"/>
    <property type="match status" value="1"/>
</dbReference>
<evidence type="ECO:0000256" key="3">
    <source>
        <dbReference type="ARBA" id="ARBA00023125"/>
    </source>
</evidence>